<dbReference type="InterPro" id="IPR029058">
    <property type="entry name" value="AB_hydrolase_fold"/>
</dbReference>
<name>K6DRX5_9BACI</name>
<dbReference type="Gene3D" id="3.40.50.1820">
    <property type="entry name" value="alpha/beta hydrolase"/>
    <property type="match status" value="1"/>
</dbReference>
<organism evidence="1 2">
    <name type="scientific">Neobacillus bataviensis LMG 21833</name>
    <dbReference type="NCBI Taxonomy" id="1117379"/>
    <lineage>
        <taxon>Bacteria</taxon>
        <taxon>Bacillati</taxon>
        <taxon>Bacillota</taxon>
        <taxon>Bacilli</taxon>
        <taxon>Bacillales</taxon>
        <taxon>Bacillaceae</taxon>
        <taxon>Neobacillus</taxon>
    </lineage>
</organism>
<evidence type="ECO:0000313" key="1">
    <source>
        <dbReference type="EMBL" id="EKN70973.1"/>
    </source>
</evidence>
<comment type="caution">
    <text evidence="1">The sequence shown here is derived from an EMBL/GenBank/DDBJ whole genome shotgun (WGS) entry which is preliminary data.</text>
</comment>
<dbReference type="PATRIC" id="fig|1117379.3.peg.802"/>
<proteinExistence type="predicted"/>
<protein>
    <submittedName>
        <fullName evidence="1">Uncharacterized protein</fullName>
    </submittedName>
</protein>
<dbReference type="AlphaFoldDB" id="K6DRX5"/>
<reference evidence="1 2" key="1">
    <citation type="journal article" date="2012" name="Front. Microbiol.">
        <title>Redundancy and modularity in membrane-associated dissimilatory nitrate reduction in Bacillus.</title>
        <authorList>
            <person name="Heylen K."/>
            <person name="Keltjens J."/>
        </authorList>
    </citation>
    <scope>NUCLEOTIDE SEQUENCE [LARGE SCALE GENOMIC DNA]</scope>
    <source>
        <strain evidence="2">LMG 21833T</strain>
    </source>
</reference>
<dbReference type="SUPFAM" id="SSF53474">
    <property type="entry name" value="alpha/beta-Hydrolases"/>
    <property type="match status" value="1"/>
</dbReference>
<keyword evidence="2" id="KW-1185">Reference proteome</keyword>
<dbReference type="STRING" id="1117379.BABA_03899"/>
<evidence type="ECO:0000313" key="2">
    <source>
        <dbReference type="Proteomes" id="UP000006316"/>
    </source>
</evidence>
<accession>K6DRX5</accession>
<gene>
    <name evidence="1" type="ORF">BABA_03899</name>
</gene>
<dbReference type="EMBL" id="AJLS01000035">
    <property type="protein sequence ID" value="EKN70973.1"/>
    <property type="molecule type" value="Genomic_DNA"/>
</dbReference>
<sequence>MVPYRNGENFAKNIQGAELFTVPGAGHIFFTEATEIVNNKVIQFYAIRKQSREDIPGFFLYLKSERQTAPISLNYDVYDIFSSRNN</sequence>
<dbReference type="Proteomes" id="UP000006316">
    <property type="component" value="Unassembled WGS sequence"/>
</dbReference>